<accession>A0A8D8V752</accession>
<sequence>MTTTLEDEVEVVMIHIMEALDGALPEVVGGITRPEVETPTIIKVEEEEEGEMGVLHVTKETTAMAVAVVGAIIISQALEVMTRTELSATQTLPRTATVDPNLMSQAVKDLD</sequence>
<dbReference type="EMBL" id="HBUF01356027">
    <property type="protein sequence ID" value="CAG6717547.1"/>
    <property type="molecule type" value="Transcribed_RNA"/>
</dbReference>
<protein>
    <submittedName>
        <fullName evidence="1">Uncharacterized protein</fullName>
    </submittedName>
</protein>
<reference evidence="1" key="1">
    <citation type="submission" date="2021-05" db="EMBL/GenBank/DDBJ databases">
        <authorList>
            <person name="Alioto T."/>
            <person name="Alioto T."/>
            <person name="Gomez Garrido J."/>
        </authorList>
    </citation>
    <scope>NUCLEOTIDE SEQUENCE</scope>
</reference>
<proteinExistence type="predicted"/>
<dbReference type="AlphaFoldDB" id="A0A8D8V752"/>
<evidence type="ECO:0000313" key="1">
    <source>
        <dbReference type="EMBL" id="CAG6717547.1"/>
    </source>
</evidence>
<organism evidence="1">
    <name type="scientific">Cacopsylla melanoneura</name>
    <dbReference type="NCBI Taxonomy" id="428564"/>
    <lineage>
        <taxon>Eukaryota</taxon>
        <taxon>Metazoa</taxon>
        <taxon>Ecdysozoa</taxon>
        <taxon>Arthropoda</taxon>
        <taxon>Hexapoda</taxon>
        <taxon>Insecta</taxon>
        <taxon>Pterygota</taxon>
        <taxon>Neoptera</taxon>
        <taxon>Paraneoptera</taxon>
        <taxon>Hemiptera</taxon>
        <taxon>Sternorrhyncha</taxon>
        <taxon>Psylloidea</taxon>
        <taxon>Psyllidae</taxon>
        <taxon>Psyllinae</taxon>
        <taxon>Cacopsylla</taxon>
    </lineage>
</organism>
<name>A0A8D8V752_9HEMI</name>